<keyword evidence="3" id="KW-0808">Transferase</keyword>
<dbReference type="InterPro" id="IPR002575">
    <property type="entry name" value="Aminoglycoside_PTrfase"/>
</dbReference>
<dbReference type="EC" id="2.7.11.1" evidence="3"/>
<evidence type="ECO:0000259" key="2">
    <source>
        <dbReference type="Pfam" id="PF01636"/>
    </source>
</evidence>
<dbReference type="AlphaFoldDB" id="A0A7Z7NBJ0"/>
<dbReference type="Gene3D" id="3.90.1200.10">
    <property type="match status" value="1"/>
</dbReference>
<dbReference type="RefSeq" id="WP_186244390.1">
    <property type="nucleotide sequence ID" value="NZ_OCTY01000002.1"/>
</dbReference>
<dbReference type="InterPro" id="IPR050249">
    <property type="entry name" value="Pseudomonas-type_ThrB"/>
</dbReference>
<proteinExistence type="inferred from homology"/>
<dbReference type="Pfam" id="PF01636">
    <property type="entry name" value="APH"/>
    <property type="match status" value="1"/>
</dbReference>
<dbReference type="GO" id="GO:0004413">
    <property type="term" value="F:homoserine kinase activity"/>
    <property type="evidence" value="ECO:0007669"/>
    <property type="project" value="TreeGrafter"/>
</dbReference>
<evidence type="ECO:0000313" key="4">
    <source>
        <dbReference type="Proteomes" id="UP000554965"/>
    </source>
</evidence>
<evidence type="ECO:0000256" key="1">
    <source>
        <dbReference type="ARBA" id="ARBA00038240"/>
    </source>
</evidence>
<comment type="similarity">
    <text evidence="1">Belongs to the pseudomonas-type ThrB family.</text>
</comment>
<dbReference type="EMBL" id="OCTY01000002">
    <property type="protein sequence ID" value="SOJ56839.1"/>
    <property type="molecule type" value="Genomic_DNA"/>
</dbReference>
<dbReference type="PANTHER" id="PTHR21064">
    <property type="entry name" value="AMINOGLYCOSIDE PHOSPHOTRANSFERASE DOMAIN-CONTAINING PROTEIN-RELATED"/>
    <property type="match status" value="1"/>
</dbReference>
<organism evidence="3 4">
    <name type="scientific">Mycobacterium simulans</name>
    <dbReference type="NCBI Taxonomy" id="627089"/>
    <lineage>
        <taxon>Bacteria</taxon>
        <taxon>Bacillati</taxon>
        <taxon>Actinomycetota</taxon>
        <taxon>Actinomycetes</taxon>
        <taxon>Mycobacteriales</taxon>
        <taxon>Mycobacteriaceae</taxon>
        <taxon>Mycobacterium</taxon>
    </lineage>
</organism>
<dbReference type="PANTHER" id="PTHR21064:SF6">
    <property type="entry name" value="AMINOGLYCOSIDE PHOSPHOTRANSFERASE DOMAIN-CONTAINING PROTEIN"/>
    <property type="match status" value="1"/>
</dbReference>
<protein>
    <submittedName>
        <fullName evidence="3">Stress response kinase A</fullName>
        <ecNumber evidence="3">2.7.11.1</ecNumber>
    </submittedName>
</protein>
<dbReference type="GO" id="GO:0009088">
    <property type="term" value="P:threonine biosynthetic process"/>
    <property type="evidence" value="ECO:0007669"/>
    <property type="project" value="TreeGrafter"/>
</dbReference>
<gene>
    <name evidence="3" type="primary">srkA</name>
    <name evidence="3" type="ORF">MSIMFB_04316</name>
</gene>
<evidence type="ECO:0000313" key="3">
    <source>
        <dbReference type="EMBL" id="SOJ56839.1"/>
    </source>
</evidence>
<keyword evidence="3" id="KW-0418">Kinase</keyword>
<reference evidence="3 4" key="1">
    <citation type="submission" date="2017-10" db="EMBL/GenBank/DDBJ databases">
        <authorList>
            <consortium name="Urmite Genomes"/>
        </authorList>
    </citation>
    <scope>NUCLEOTIDE SEQUENCE [LARGE SCALE GENOMIC DNA]</scope>
    <source>
        <strain evidence="3 4">FB-527</strain>
    </source>
</reference>
<sequence>MNTAAAPELFAAAAIGAYGFPPNTQVRLVSMSENATFLVGSFVGNDVPLGVLRVYRHDYQCPDAVCSELAWIDALRADGVVKTPAVQRTVDGQAVRWITINGITRACAMFDYVAGENPTPDDIATYQLVGSFAAALHRHTEQWVRPAWFTRRTWDVESILGAGAPWGQWAAGPGLDTDGVALLNRADARVRRELASYPTAAPAGGLVHCDLRDANLLKDAEGQVWVIDFDDIGFSWYLWDLSSGLTLQEHLPTVGDLASAWLGGYRQLRSLTARDVAAVPDLVFLRRLHVLAWLGSHPESDIANNVGDSYTLATYDLAEKYLNGRFLNDL</sequence>
<feature type="domain" description="Aminoglycoside phosphotransferase" evidence="2">
    <location>
        <begin position="51"/>
        <end position="269"/>
    </location>
</feature>
<dbReference type="Proteomes" id="UP000554965">
    <property type="component" value="Unassembled WGS sequence"/>
</dbReference>
<dbReference type="SUPFAM" id="SSF56112">
    <property type="entry name" value="Protein kinase-like (PK-like)"/>
    <property type="match status" value="1"/>
</dbReference>
<keyword evidence="4" id="KW-1185">Reference proteome</keyword>
<dbReference type="InterPro" id="IPR011009">
    <property type="entry name" value="Kinase-like_dom_sf"/>
</dbReference>
<comment type="caution">
    <text evidence="3">The sequence shown here is derived from an EMBL/GenBank/DDBJ whole genome shotgun (WGS) entry which is preliminary data.</text>
</comment>
<name>A0A7Z7NBJ0_9MYCO</name>
<accession>A0A7Z7NBJ0</accession>
<dbReference type="GO" id="GO:0004674">
    <property type="term" value="F:protein serine/threonine kinase activity"/>
    <property type="evidence" value="ECO:0007669"/>
    <property type="project" value="UniProtKB-EC"/>
</dbReference>